<gene>
    <name evidence="3" type="ORF">BDA99DRAFT_538471</name>
</gene>
<dbReference type="Gene3D" id="3.40.50.1820">
    <property type="entry name" value="alpha/beta hydrolase"/>
    <property type="match status" value="1"/>
</dbReference>
<keyword evidence="4" id="KW-1185">Reference proteome</keyword>
<comment type="caution">
    <text evidence="3">The sequence shown here is derived from an EMBL/GenBank/DDBJ whole genome shotgun (WGS) entry which is preliminary data.</text>
</comment>
<evidence type="ECO:0000256" key="1">
    <source>
        <dbReference type="SAM" id="Phobius"/>
    </source>
</evidence>
<dbReference type="SUPFAM" id="SSF53474">
    <property type="entry name" value="alpha/beta-Hydrolases"/>
    <property type="match status" value="1"/>
</dbReference>
<protein>
    <recommendedName>
        <fullName evidence="2">Fungal lipase-type domain-containing protein</fullName>
    </recommendedName>
</protein>
<evidence type="ECO:0000259" key="2">
    <source>
        <dbReference type="Pfam" id="PF01764"/>
    </source>
</evidence>
<sequence length="197" mass="22581">MDYPIVEGTQATNHFHDYRVDVVGHSLGGALAVLLGAVDIFNRYQTRYCADKMSLFTQPRVGDRAFAEYLLSTNIPYTCIINDCGRKFLFAFFCYIISDNNMSNNISLCPMFHLHHRDIFIQAMNSGLIMMVLVILPIWELIPVYAPKKKGVYRRFEYETGSSAAFMHTIMHGLCVRRCSQCFVYSGVSLLFPYTIR</sequence>
<name>A0AAD5JXR0_9FUNG</name>
<dbReference type="EMBL" id="JAIXMP010000017">
    <property type="protein sequence ID" value="KAI9259512.1"/>
    <property type="molecule type" value="Genomic_DNA"/>
</dbReference>
<evidence type="ECO:0000313" key="3">
    <source>
        <dbReference type="EMBL" id="KAI9259512.1"/>
    </source>
</evidence>
<organism evidence="3 4">
    <name type="scientific">Phascolomyces articulosus</name>
    <dbReference type="NCBI Taxonomy" id="60185"/>
    <lineage>
        <taxon>Eukaryota</taxon>
        <taxon>Fungi</taxon>
        <taxon>Fungi incertae sedis</taxon>
        <taxon>Mucoromycota</taxon>
        <taxon>Mucoromycotina</taxon>
        <taxon>Mucoromycetes</taxon>
        <taxon>Mucorales</taxon>
        <taxon>Lichtheimiaceae</taxon>
        <taxon>Phascolomyces</taxon>
    </lineage>
</organism>
<keyword evidence="1" id="KW-1133">Transmembrane helix</keyword>
<keyword evidence="1" id="KW-0472">Membrane</keyword>
<dbReference type="Pfam" id="PF01764">
    <property type="entry name" value="Lipase_3"/>
    <property type="match status" value="1"/>
</dbReference>
<dbReference type="Proteomes" id="UP001209540">
    <property type="component" value="Unassembled WGS sequence"/>
</dbReference>
<evidence type="ECO:0000313" key="4">
    <source>
        <dbReference type="Proteomes" id="UP001209540"/>
    </source>
</evidence>
<dbReference type="InterPro" id="IPR029058">
    <property type="entry name" value="AB_hydrolase_fold"/>
</dbReference>
<reference evidence="3" key="1">
    <citation type="journal article" date="2022" name="IScience">
        <title>Evolution of zygomycete secretomes and the origins of terrestrial fungal ecologies.</title>
        <authorList>
            <person name="Chang Y."/>
            <person name="Wang Y."/>
            <person name="Mondo S."/>
            <person name="Ahrendt S."/>
            <person name="Andreopoulos W."/>
            <person name="Barry K."/>
            <person name="Beard J."/>
            <person name="Benny G.L."/>
            <person name="Blankenship S."/>
            <person name="Bonito G."/>
            <person name="Cuomo C."/>
            <person name="Desiro A."/>
            <person name="Gervers K.A."/>
            <person name="Hundley H."/>
            <person name="Kuo A."/>
            <person name="LaButti K."/>
            <person name="Lang B.F."/>
            <person name="Lipzen A."/>
            <person name="O'Donnell K."/>
            <person name="Pangilinan J."/>
            <person name="Reynolds N."/>
            <person name="Sandor L."/>
            <person name="Smith M.E."/>
            <person name="Tsang A."/>
            <person name="Grigoriev I.V."/>
            <person name="Stajich J.E."/>
            <person name="Spatafora J.W."/>
        </authorList>
    </citation>
    <scope>NUCLEOTIDE SEQUENCE</scope>
    <source>
        <strain evidence="3">RSA 2281</strain>
    </source>
</reference>
<proteinExistence type="predicted"/>
<accession>A0AAD5JXR0</accession>
<feature type="domain" description="Fungal lipase-type" evidence="2">
    <location>
        <begin position="13"/>
        <end position="81"/>
    </location>
</feature>
<feature type="transmembrane region" description="Helical" evidence="1">
    <location>
        <begin position="127"/>
        <end position="146"/>
    </location>
</feature>
<reference evidence="3" key="2">
    <citation type="submission" date="2023-02" db="EMBL/GenBank/DDBJ databases">
        <authorList>
            <consortium name="DOE Joint Genome Institute"/>
            <person name="Mondo S.J."/>
            <person name="Chang Y."/>
            <person name="Wang Y."/>
            <person name="Ahrendt S."/>
            <person name="Andreopoulos W."/>
            <person name="Barry K."/>
            <person name="Beard J."/>
            <person name="Benny G.L."/>
            <person name="Blankenship S."/>
            <person name="Bonito G."/>
            <person name="Cuomo C."/>
            <person name="Desiro A."/>
            <person name="Gervers K.A."/>
            <person name="Hundley H."/>
            <person name="Kuo A."/>
            <person name="LaButti K."/>
            <person name="Lang B.F."/>
            <person name="Lipzen A."/>
            <person name="O'Donnell K."/>
            <person name="Pangilinan J."/>
            <person name="Reynolds N."/>
            <person name="Sandor L."/>
            <person name="Smith M.W."/>
            <person name="Tsang A."/>
            <person name="Grigoriev I.V."/>
            <person name="Stajich J.E."/>
            <person name="Spatafora J.W."/>
        </authorList>
    </citation>
    <scope>NUCLEOTIDE SEQUENCE</scope>
    <source>
        <strain evidence="3">RSA 2281</strain>
    </source>
</reference>
<dbReference type="GO" id="GO:0006629">
    <property type="term" value="P:lipid metabolic process"/>
    <property type="evidence" value="ECO:0007669"/>
    <property type="project" value="InterPro"/>
</dbReference>
<keyword evidence="1" id="KW-0812">Transmembrane</keyword>
<dbReference type="AlphaFoldDB" id="A0AAD5JXR0"/>
<dbReference type="InterPro" id="IPR002921">
    <property type="entry name" value="Fungal_lipase-type"/>
</dbReference>